<evidence type="ECO:0000313" key="1">
    <source>
        <dbReference type="EMBL" id="MBQ0268773.1"/>
    </source>
</evidence>
<accession>A0A8I2ANS5</accession>
<proteinExistence type="predicted"/>
<dbReference type="AlphaFoldDB" id="A0A8I2ANS5"/>
<gene>
    <name evidence="1" type="ORF">J7T18_10740</name>
</gene>
<name>A0A8I2ANS5_9GAMM</name>
<reference evidence="1" key="1">
    <citation type="submission" date="2021-03" db="EMBL/GenBank/DDBJ databases">
        <authorList>
            <person name="Stanton E."/>
        </authorList>
    </citation>
    <scope>NUCLEOTIDE SEQUENCE</scope>
    <source>
        <strain evidence="1">2020EL-00113</strain>
    </source>
</reference>
<protein>
    <submittedName>
        <fullName evidence="1">CdiI family contact-dependent growth inhibition immunity protein</fullName>
    </submittedName>
</protein>
<dbReference type="RefSeq" id="WP_210848474.1">
    <property type="nucleotide sequence ID" value="NZ_JAGKLY010000003.1"/>
</dbReference>
<organism evidence="1 2">
    <name type="scientific">Providencia huaxiensis</name>
    <dbReference type="NCBI Taxonomy" id="2027290"/>
    <lineage>
        <taxon>Bacteria</taxon>
        <taxon>Pseudomonadati</taxon>
        <taxon>Pseudomonadota</taxon>
        <taxon>Gammaproteobacteria</taxon>
        <taxon>Enterobacterales</taxon>
        <taxon>Morganellaceae</taxon>
        <taxon>Providencia</taxon>
    </lineage>
</organism>
<dbReference type="InterPro" id="IPR009888">
    <property type="entry name" value="CdiI_Proteobact"/>
</dbReference>
<dbReference type="CDD" id="cd13445">
    <property type="entry name" value="CDI_inhibitor_EC869_like"/>
    <property type="match status" value="1"/>
</dbReference>
<evidence type="ECO:0000313" key="2">
    <source>
        <dbReference type="Proteomes" id="UP000674270"/>
    </source>
</evidence>
<dbReference type="Proteomes" id="UP000674270">
    <property type="component" value="Unassembled WGS sequence"/>
</dbReference>
<comment type="caution">
    <text evidence="1">The sequence shown here is derived from an EMBL/GenBank/DDBJ whole genome shotgun (WGS) entry which is preliminary data.</text>
</comment>
<dbReference type="Gene3D" id="3.40.1590.10">
    <property type="entry name" value="NMB0488-like"/>
    <property type="match status" value="1"/>
</dbReference>
<dbReference type="EMBL" id="JAGKLY010000003">
    <property type="protein sequence ID" value="MBQ0268773.1"/>
    <property type="molecule type" value="Genomic_DNA"/>
</dbReference>
<dbReference type="Pfam" id="PF07262">
    <property type="entry name" value="CdiI"/>
    <property type="match status" value="1"/>
</dbReference>
<dbReference type="SUPFAM" id="SSF160207">
    <property type="entry name" value="NMB0488-like"/>
    <property type="match status" value="1"/>
</dbReference>
<sequence>MSNSSTKESWVSIYFNEEYYFIHTISRYNLRVLDYKMPIYHFSKEVDTRELGKTIFLALDNSRIIDINTPEDIFSRDGVSLAYQKWIDDGKKICKSKNRKSFLLKMMLCHICREGDHIIITPTLHKKLETWTGDGFTEDDYIVLPDSVSDEELGEAIKEVLSRCRSVVK</sequence>
<dbReference type="InterPro" id="IPR037891">
    <property type="entry name" value="Cdil-like_sf"/>
</dbReference>